<gene>
    <name evidence="1" type="ORF">FHU39_000648</name>
</gene>
<evidence type="ECO:0000313" key="1">
    <source>
        <dbReference type="EMBL" id="MBB2890664.1"/>
    </source>
</evidence>
<proteinExistence type="predicted"/>
<protein>
    <recommendedName>
        <fullName evidence="3">GIY-YIG nuclease family protein</fullName>
    </recommendedName>
</protein>
<dbReference type="EMBL" id="JACHVQ010000001">
    <property type="protein sequence ID" value="MBB2890664.1"/>
    <property type="molecule type" value="Genomic_DNA"/>
</dbReference>
<comment type="caution">
    <text evidence="1">The sequence shown here is derived from an EMBL/GenBank/DDBJ whole genome shotgun (WGS) entry which is preliminary data.</text>
</comment>
<organism evidence="1 2">
    <name type="scientific">Flexivirga oryzae</name>
    <dbReference type="NCBI Taxonomy" id="1794944"/>
    <lineage>
        <taxon>Bacteria</taxon>
        <taxon>Bacillati</taxon>
        <taxon>Actinomycetota</taxon>
        <taxon>Actinomycetes</taxon>
        <taxon>Micrococcales</taxon>
        <taxon>Dermacoccaceae</taxon>
        <taxon>Flexivirga</taxon>
    </lineage>
</organism>
<dbReference type="AlphaFoldDB" id="A0A839N3M9"/>
<keyword evidence="2" id="KW-1185">Reference proteome</keyword>
<dbReference type="Proteomes" id="UP000559182">
    <property type="component" value="Unassembled WGS sequence"/>
</dbReference>
<sequence>MAGDGFIRAYGLHWLRDEVDWGSRYGQLAGRIGERKPKLRVANFWAQTGIYVLHDDYGAYYVGLVRDQDLGVRLAQHTKDRHADKWDRFSWFGFNRVLTTQDYRGYLRLGKRPQTLLTDNVKTIGDIEALLIMSLGTHRTGNKREMKFQSAHRWEQLWDDEIESTLAKHRGA</sequence>
<reference evidence="1 2" key="1">
    <citation type="submission" date="2020-08" db="EMBL/GenBank/DDBJ databases">
        <title>Sequencing the genomes of 1000 actinobacteria strains.</title>
        <authorList>
            <person name="Klenk H.-P."/>
        </authorList>
    </citation>
    <scope>NUCLEOTIDE SEQUENCE [LARGE SCALE GENOMIC DNA]</scope>
    <source>
        <strain evidence="1 2">DSM 105369</strain>
    </source>
</reference>
<accession>A0A839N3M9</accession>
<evidence type="ECO:0000313" key="2">
    <source>
        <dbReference type="Proteomes" id="UP000559182"/>
    </source>
</evidence>
<evidence type="ECO:0008006" key="3">
    <source>
        <dbReference type="Google" id="ProtNLM"/>
    </source>
</evidence>
<dbReference type="RefSeq" id="WP_183318931.1">
    <property type="nucleotide sequence ID" value="NZ_JACHVQ010000001.1"/>
</dbReference>
<name>A0A839N3M9_9MICO</name>